<protein>
    <submittedName>
        <fullName evidence="1">CLUMA_CG016686, isoform A</fullName>
    </submittedName>
</protein>
<dbReference type="EMBL" id="CVRI01000059">
    <property type="protein sequence ID" value="CRL03146.1"/>
    <property type="molecule type" value="Genomic_DNA"/>
</dbReference>
<evidence type="ECO:0000313" key="1">
    <source>
        <dbReference type="EMBL" id="CRL03146.1"/>
    </source>
</evidence>
<reference evidence="1 2" key="1">
    <citation type="submission" date="2015-04" db="EMBL/GenBank/DDBJ databases">
        <authorList>
            <person name="Syromyatnikov M.Y."/>
            <person name="Popov V.N."/>
        </authorList>
    </citation>
    <scope>NUCLEOTIDE SEQUENCE [LARGE SCALE GENOMIC DNA]</scope>
</reference>
<dbReference type="Proteomes" id="UP000183832">
    <property type="component" value="Unassembled WGS sequence"/>
</dbReference>
<keyword evidence="2" id="KW-1185">Reference proteome</keyword>
<sequence>MIFRVSWDSNSFIVLAYYLSIKDMHRIVIRKGDYTKCNQCKIALTEVLSAELNLLNFLHPKNLIKFSTLFLPSHQHQWLTVTTKFEANKTKVLNR</sequence>
<organism evidence="1 2">
    <name type="scientific">Clunio marinus</name>
    <dbReference type="NCBI Taxonomy" id="568069"/>
    <lineage>
        <taxon>Eukaryota</taxon>
        <taxon>Metazoa</taxon>
        <taxon>Ecdysozoa</taxon>
        <taxon>Arthropoda</taxon>
        <taxon>Hexapoda</taxon>
        <taxon>Insecta</taxon>
        <taxon>Pterygota</taxon>
        <taxon>Neoptera</taxon>
        <taxon>Endopterygota</taxon>
        <taxon>Diptera</taxon>
        <taxon>Nematocera</taxon>
        <taxon>Chironomoidea</taxon>
        <taxon>Chironomidae</taxon>
        <taxon>Clunio</taxon>
    </lineage>
</organism>
<gene>
    <name evidence="1" type="ORF">CLUMA_CG016686</name>
</gene>
<proteinExistence type="predicted"/>
<name>A0A1J1ITV4_9DIPT</name>
<evidence type="ECO:0000313" key="2">
    <source>
        <dbReference type="Proteomes" id="UP000183832"/>
    </source>
</evidence>
<accession>A0A1J1ITV4</accession>
<dbReference type="AlphaFoldDB" id="A0A1J1ITV4"/>